<comment type="caution">
    <text evidence="4">The sequence shown here is derived from an EMBL/GenBank/DDBJ whole genome shotgun (WGS) entry which is preliminary data.</text>
</comment>
<organism evidence="4 5">
    <name type="scientific">Nocardioides cavernaquae</name>
    <dbReference type="NCBI Taxonomy" id="2321396"/>
    <lineage>
        <taxon>Bacteria</taxon>
        <taxon>Bacillati</taxon>
        <taxon>Actinomycetota</taxon>
        <taxon>Actinomycetes</taxon>
        <taxon>Propionibacteriales</taxon>
        <taxon>Nocardioidaceae</taxon>
        <taxon>Nocardioides</taxon>
    </lineage>
</organism>
<dbReference type="PANTHER" id="PTHR30055">
    <property type="entry name" value="HTH-TYPE TRANSCRIPTIONAL REGULATOR RUTR"/>
    <property type="match status" value="1"/>
</dbReference>
<dbReference type="Pfam" id="PF00440">
    <property type="entry name" value="TetR_N"/>
    <property type="match status" value="1"/>
</dbReference>
<dbReference type="SUPFAM" id="SSF46689">
    <property type="entry name" value="Homeodomain-like"/>
    <property type="match status" value="1"/>
</dbReference>
<gene>
    <name evidence="4" type="ORF">D4739_05115</name>
</gene>
<evidence type="ECO:0000259" key="3">
    <source>
        <dbReference type="PROSITE" id="PS50977"/>
    </source>
</evidence>
<sequence>MLNSVTEDRDAERTRTRLSPEERRRQLLGIGLRMLVEKPIQDLPLDAVAAEAGISRGLLFHYFPTKTDYYDAVIAAALRRVLRNISPDEGAAQDEALHQFVDRFYAQIERRRSFYLALVFGNGSLSLGGDGVDTHRMTIARRVVTATGLPEAALPVAHGWTAYVEDRALRWSGLPSDARADRDTEVDHACRALHALLALDGPDGENR</sequence>
<evidence type="ECO:0000256" key="1">
    <source>
        <dbReference type="ARBA" id="ARBA00023125"/>
    </source>
</evidence>
<reference evidence="5" key="1">
    <citation type="submission" date="2018-09" db="EMBL/GenBank/DDBJ databases">
        <authorList>
            <person name="Zhu H."/>
        </authorList>
    </citation>
    <scope>NUCLEOTIDE SEQUENCE [LARGE SCALE GENOMIC DNA]</scope>
    <source>
        <strain evidence="5">K1W22B-1</strain>
    </source>
</reference>
<dbReference type="InterPro" id="IPR001647">
    <property type="entry name" value="HTH_TetR"/>
</dbReference>
<dbReference type="OrthoDB" id="8479950at2"/>
<name>A0A3A5H6Z6_9ACTN</name>
<protein>
    <submittedName>
        <fullName evidence="4">TetR/AcrR family transcriptional regulator</fullName>
    </submittedName>
</protein>
<keyword evidence="1 2" id="KW-0238">DNA-binding</keyword>
<dbReference type="EMBL" id="QYRP01000002">
    <property type="protein sequence ID" value="RJS45658.1"/>
    <property type="molecule type" value="Genomic_DNA"/>
</dbReference>
<dbReference type="Proteomes" id="UP000276542">
    <property type="component" value="Unassembled WGS sequence"/>
</dbReference>
<evidence type="ECO:0000256" key="2">
    <source>
        <dbReference type="PROSITE-ProRule" id="PRU00335"/>
    </source>
</evidence>
<evidence type="ECO:0000313" key="5">
    <source>
        <dbReference type="Proteomes" id="UP000276542"/>
    </source>
</evidence>
<proteinExistence type="predicted"/>
<dbReference type="Gene3D" id="1.10.357.10">
    <property type="entry name" value="Tetracycline Repressor, domain 2"/>
    <property type="match status" value="1"/>
</dbReference>
<dbReference type="PROSITE" id="PS50977">
    <property type="entry name" value="HTH_TETR_2"/>
    <property type="match status" value="1"/>
</dbReference>
<dbReference type="GO" id="GO:0000976">
    <property type="term" value="F:transcription cis-regulatory region binding"/>
    <property type="evidence" value="ECO:0007669"/>
    <property type="project" value="TreeGrafter"/>
</dbReference>
<dbReference type="InterPro" id="IPR009057">
    <property type="entry name" value="Homeodomain-like_sf"/>
</dbReference>
<feature type="DNA-binding region" description="H-T-H motif" evidence="2">
    <location>
        <begin position="44"/>
        <end position="63"/>
    </location>
</feature>
<dbReference type="InterPro" id="IPR050109">
    <property type="entry name" value="HTH-type_TetR-like_transc_reg"/>
</dbReference>
<dbReference type="AlphaFoldDB" id="A0A3A5H6Z6"/>
<dbReference type="GO" id="GO:0003700">
    <property type="term" value="F:DNA-binding transcription factor activity"/>
    <property type="evidence" value="ECO:0007669"/>
    <property type="project" value="TreeGrafter"/>
</dbReference>
<accession>A0A3A5H6Z6</accession>
<evidence type="ECO:0000313" key="4">
    <source>
        <dbReference type="EMBL" id="RJS45658.1"/>
    </source>
</evidence>
<dbReference type="PANTHER" id="PTHR30055:SF174">
    <property type="entry name" value="TRANSCRIPTIONAL REGULATORY PROTEIN (PROBABLY TETR-FAMILY)-RELATED"/>
    <property type="match status" value="1"/>
</dbReference>
<keyword evidence="5" id="KW-1185">Reference proteome</keyword>
<feature type="domain" description="HTH tetR-type" evidence="3">
    <location>
        <begin position="21"/>
        <end position="81"/>
    </location>
</feature>